<dbReference type="Gene3D" id="3.40.50.300">
    <property type="entry name" value="P-loop containing nucleotide triphosphate hydrolases"/>
    <property type="match status" value="1"/>
</dbReference>
<dbReference type="EMBL" id="CP063362">
    <property type="protein sequence ID" value="QRG09637.1"/>
    <property type="molecule type" value="Genomic_DNA"/>
</dbReference>
<dbReference type="AlphaFoldDB" id="A0A974SLI4"/>
<dbReference type="Proteomes" id="UP000596427">
    <property type="component" value="Chromosome"/>
</dbReference>
<dbReference type="KEGG" id="xdi:EZH22_14065"/>
<sequence length="411" mass="44915">MLDASVFDGVEVPEREWHVENYIPRKTVTILSGDGGTGKSTLAMQLAVCTVLGRPWLGMPVENGPVIYVAAEDDLDELHRRFAAIVDDLGLSFRHLVGAGLQIIPLAECEDALLAVPNRAGNLEPTQRFHALMKRVEDVRPSLSILDTKADLFGGDELKRGHARQFIGMLRSPSIRLSYTTLLLDHPSASGLARGTGDSGSLGWGNSVRSRLYFERIKDEDGTEGDPDVRRLATMKANYAQKGLELRVRWERGVFVPVPTQGTAAYGAQAAADYAEDVFLKMMTALTAEGRPPTPAGPQYAPTMFAKDPRAEGLSKRVLEAAMNRLYAKGQIRVEETGPRRSAVSTSFWWPLCLGNDLPIPSNPPILASDRFQSPIERCSNPPVFWLPIPFAGLPIPSNPLPSNPPYPPSP</sequence>
<dbReference type="SUPFAM" id="SSF52540">
    <property type="entry name" value="P-loop containing nucleoside triphosphate hydrolases"/>
    <property type="match status" value="1"/>
</dbReference>
<reference evidence="1 2" key="1">
    <citation type="submission" date="2020-10" db="EMBL/GenBank/DDBJ databases">
        <title>Degradation of 1,4-Dioxane by Xanthobacter sp. YN2, via a Novel Group-2 Soluble Di-Iron Monooxygenase.</title>
        <authorList>
            <person name="Ma F."/>
            <person name="Wang Y."/>
            <person name="Yang J."/>
            <person name="Guo H."/>
            <person name="Su D."/>
            <person name="Yu L."/>
        </authorList>
    </citation>
    <scope>NUCLEOTIDE SEQUENCE [LARGE SCALE GENOMIC DNA]</scope>
    <source>
        <strain evidence="1 2">YN2</strain>
    </source>
</reference>
<dbReference type="Pfam" id="PF13481">
    <property type="entry name" value="AAA_25"/>
    <property type="match status" value="1"/>
</dbReference>
<evidence type="ECO:0000313" key="2">
    <source>
        <dbReference type="Proteomes" id="UP000596427"/>
    </source>
</evidence>
<evidence type="ECO:0000313" key="1">
    <source>
        <dbReference type="EMBL" id="QRG09637.1"/>
    </source>
</evidence>
<keyword evidence="2" id="KW-1185">Reference proteome</keyword>
<name>A0A974SLI4_9HYPH</name>
<proteinExistence type="predicted"/>
<protein>
    <submittedName>
        <fullName evidence="1">AAA family ATPase</fullName>
    </submittedName>
</protein>
<accession>A0A974SLI4</accession>
<dbReference type="InterPro" id="IPR027417">
    <property type="entry name" value="P-loop_NTPase"/>
</dbReference>
<gene>
    <name evidence="1" type="ORF">EZH22_14065</name>
</gene>
<organism evidence="1 2">
    <name type="scientific">Xanthobacter dioxanivorans</name>
    <dbReference type="NCBI Taxonomy" id="2528964"/>
    <lineage>
        <taxon>Bacteria</taxon>
        <taxon>Pseudomonadati</taxon>
        <taxon>Pseudomonadota</taxon>
        <taxon>Alphaproteobacteria</taxon>
        <taxon>Hyphomicrobiales</taxon>
        <taxon>Xanthobacteraceae</taxon>
        <taxon>Xanthobacter</taxon>
    </lineage>
</organism>